<proteinExistence type="predicted"/>
<name>A0A2L2DKG8_MIMIV</name>
<accession>A0A2L2DKG8</accession>
<dbReference type="EMBL" id="MG602507">
    <property type="protein sequence ID" value="AVG46668.1"/>
    <property type="molecule type" value="Genomic_DNA"/>
</dbReference>
<organismHost>
    <name type="scientific">Acanthamoeba polyphaga</name>
    <name type="common">Amoeba</name>
    <dbReference type="NCBI Taxonomy" id="5757"/>
</organismHost>
<reference evidence="1" key="1">
    <citation type="journal article" date="2017" name="Front. Microbiol.">
        <title>Genome Characterization of the First Mimiviruses of Lineage C Isolated in Brazil.</title>
        <authorList>
            <person name="Assis F.L."/>
            <person name="Franco-Luiz A.P.M."/>
            <person name="Dos Santos R.N."/>
            <person name="Campos F.S."/>
            <person name="Dornas F.P."/>
            <person name="Borato P.V.M."/>
            <person name="Franco A.C."/>
            <person name="Abrahao J.S."/>
            <person name="Colson P."/>
            <person name="Scola B."/>
        </authorList>
    </citation>
    <scope>NUCLEOTIDE SEQUENCE [LARGE SCALE GENOMIC DNA]</scope>
</reference>
<protein>
    <submittedName>
        <fullName evidence="1">Uncharacterized protein</fullName>
    </submittedName>
</protein>
<organism evidence="1">
    <name type="scientific">Acanthamoeba polyphaga mimivirus</name>
    <name type="common">APMV</name>
    <dbReference type="NCBI Taxonomy" id="212035"/>
    <lineage>
        <taxon>Viruses</taxon>
        <taxon>Varidnaviria</taxon>
        <taxon>Bamfordvirae</taxon>
        <taxon>Nucleocytoviricota</taxon>
        <taxon>Megaviricetes</taxon>
        <taxon>Imitervirales</taxon>
        <taxon>Mimiviridae</taxon>
        <taxon>Megamimivirinae</taxon>
        <taxon>Mimivirus</taxon>
        <taxon>Mimivirus bradfordmassiliense</taxon>
    </lineage>
</organism>
<sequence>MKRFNKIYNYRNTVSTSTTLFLKNGYDSNKTIVNRFITNHNKYHNNIEYQKLLDDFNQMNNKYTKLVDYKIKRKNIICDKPKNKQIEYISVTRKEIYFTLLIDALGWYTIYCVLHNA</sequence>
<dbReference type="Proteomes" id="UP000280369">
    <property type="component" value="Segment"/>
</dbReference>
<evidence type="ECO:0000313" key="1">
    <source>
        <dbReference type="EMBL" id="AVG46668.1"/>
    </source>
</evidence>